<dbReference type="Gene3D" id="3.40.50.2300">
    <property type="match status" value="1"/>
</dbReference>
<dbReference type="SMART" id="SM00448">
    <property type="entry name" value="REC"/>
    <property type="match status" value="1"/>
</dbReference>
<dbReference type="InterPro" id="IPR046947">
    <property type="entry name" value="LytR-like"/>
</dbReference>
<dbReference type="InterPro" id="IPR011006">
    <property type="entry name" value="CheY-like_superfamily"/>
</dbReference>
<dbReference type="GO" id="GO:0003677">
    <property type="term" value="F:DNA binding"/>
    <property type="evidence" value="ECO:0007669"/>
    <property type="project" value="InterPro"/>
</dbReference>
<dbReference type="OrthoDB" id="2168082at2"/>
<dbReference type="SUPFAM" id="SSF52172">
    <property type="entry name" value="CheY-like"/>
    <property type="match status" value="1"/>
</dbReference>
<dbReference type="SMART" id="SM00850">
    <property type="entry name" value="LytTR"/>
    <property type="match status" value="1"/>
</dbReference>
<evidence type="ECO:0000313" key="5">
    <source>
        <dbReference type="Proteomes" id="UP000294498"/>
    </source>
</evidence>
<dbReference type="PROSITE" id="PS50930">
    <property type="entry name" value="HTH_LYTTR"/>
    <property type="match status" value="1"/>
</dbReference>
<dbReference type="PROSITE" id="PS50110">
    <property type="entry name" value="RESPONSE_REGULATORY"/>
    <property type="match status" value="1"/>
</dbReference>
<dbReference type="FunFam" id="3.40.50.2300:FF:000361">
    <property type="entry name" value="Two-component system response regulator"/>
    <property type="match status" value="1"/>
</dbReference>
<feature type="domain" description="Response regulatory" evidence="2">
    <location>
        <begin position="2"/>
        <end position="115"/>
    </location>
</feature>
<evidence type="ECO:0000256" key="1">
    <source>
        <dbReference type="PROSITE-ProRule" id="PRU00169"/>
    </source>
</evidence>
<sequence length="238" mass="27326">MRVVIIEDEAPAAQRLIRMLQALPGSCSVVQWLDSVEESVRYLSAAPEIDLLFMDIQLADGVSFSIFDQVQVDTPVIFTTAFDQYTLKAFKVNSVDYLLKPIDEQELRLALEKFRRLSSPVSSGHFRERLLIKRGRQLHYLRTLDTAYCYADGKICYGIDFQKNSYILEHTLSELETLLSPQRFFRANRHLLVNIDAVRKIHTWLGGRLKLELHPPVPGTDGVVSRERVGRFKDWLGS</sequence>
<dbReference type="PANTHER" id="PTHR37299:SF1">
    <property type="entry name" value="STAGE 0 SPORULATION PROTEIN A HOMOLOG"/>
    <property type="match status" value="1"/>
</dbReference>
<keyword evidence="5" id="KW-1185">Reference proteome</keyword>
<dbReference type="AlphaFoldDB" id="A0A4R8DUG3"/>
<evidence type="ECO:0000259" key="2">
    <source>
        <dbReference type="PROSITE" id="PS50110"/>
    </source>
</evidence>
<reference evidence="4 5" key="1">
    <citation type="submission" date="2019-03" db="EMBL/GenBank/DDBJ databases">
        <title>Genomic Encyclopedia of Type Strains, Phase IV (KMG-IV): sequencing the most valuable type-strain genomes for metagenomic binning, comparative biology and taxonomic classification.</title>
        <authorList>
            <person name="Goeker M."/>
        </authorList>
    </citation>
    <scope>NUCLEOTIDE SEQUENCE [LARGE SCALE GENOMIC DNA]</scope>
    <source>
        <strain evidence="4 5">DSM 100059</strain>
    </source>
</reference>
<evidence type="ECO:0000259" key="3">
    <source>
        <dbReference type="PROSITE" id="PS50930"/>
    </source>
</evidence>
<dbReference type="Gene3D" id="2.40.50.1020">
    <property type="entry name" value="LytTr DNA-binding domain"/>
    <property type="match status" value="1"/>
</dbReference>
<dbReference type="InterPro" id="IPR001789">
    <property type="entry name" value="Sig_transdc_resp-reg_receiver"/>
</dbReference>
<proteinExistence type="predicted"/>
<feature type="domain" description="HTH LytTR-type" evidence="3">
    <location>
        <begin position="163"/>
        <end position="238"/>
    </location>
</feature>
<dbReference type="Proteomes" id="UP000294498">
    <property type="component" value="Unassembled WGS sequence"/>
</dbReference>
<protein>
    <submittedName>
        <fullName evidence="4">LytTR family two component transcriptional regulator</fullName>
    </submittedName>
</protein>
<dbReference type="GO" id="GO:0000156">
    <property type="term" value="F:phosphorelay response regulator activity"/>
    <property type="evidence" value="ECO:0007669"/>
    <property type="project" value="InterPro"/>
</dbReference>
<name>A0A4R8DUG3_9BACT</name>
<dbReference type="Pfam" id="PF04397">
    <property type="entry name" value="LytTR"/>
    <property type="match status" value="1"/>
</dbReference>
<organism evidence="4 5">
    <name type="scientific">Dinghuibacter silviterrae</name>
    <dbReference type="NCBI Taxonomy" id="1539049"/>
    <lineage>
        <taxon>Bacteria</taxon>
        <taxon>Pseudomonadati</taxon>
        <taxon>Bacteroidota</taxon>
        <taxon>Chitinophagia</taxon>
        <taxon>Chitinophagales</taxon>
        <taxon>Chitinophagaceae</taxon>
        <taxon>Dinghuibacter</taxon>
    </lineage>
</organism>
<dbReference type="Pfam" id="PF00072">
    <property type="entry name" value="Response_reg"/>
    <property type="match status" value="1"/>
</dbReference>
<gene>
    <name evidence="4" type="ORF">EDB95_3061</name>
</gene>
<feature type="modified residue" description="4-aspartylphosphate" evidence="1">
    <location>
        <position position="55"/>
    </location>
</feature>
<accession>A0A4R8DUG3</accession>
<dbReference type="InterPro" id="IPR007492">
    <property type="entry name" value="LytTR_DNA-bd_dom"/>
</dbReference>
<dbReference type="EMBL" id="SODV01000001">
    <property type="protein sequence ID" value="TDX02014.1"/>
    <property type="molecule type" value="Genomic_DNA"/>
</dbReference>
<keyword evidence="1" id="KW-0597">Phosphoprotein</keyword>
<comment type="caution">
    <text evidence="4">The sequence shown here is derived from an EMBL/GenBank/DDBJ whole genome shotgun (WGS) entry which is preliminary data.</text>
</comment>
<dbReference type="PANTHER" id="PTHR37299">
    <property type="entry name" value="TRANSCRIPTIONAL REGULATOR-RELATED"/>
    <property type="match status" value="1"/>
</dbReference>
<evidence type="ECO:0000313" key="4">
    <source>
        <dbReference type="EMBL" id="TDX02014.1"/>
    </source>
</evidence>
<dbReference type="RefSeq" id="WP_133994642.1">
    <property type="nucleotide sequence ID" value="NZ_SODV01000001.1"/>
</dbReference>